<reference evidence="13" key="1">
    <citation type="submission" date="2016-04" db="EMBL/GenBank/DDBJ databases">
        <authorList>
            <person name="Nguyen H.D."/>
            <person name="Samba Siva P."/>
            <person name="Cullis J."/>
            <person name="Levesque C.A."/>
            <person name="Hambleton S."/>
        </authorList>
    </citation>
    <scope>NUCLEOTIDE SEQUENCE</scope>
    <source>
        <strain evidence="13">DAOMC 236416</strain>
    </source>
</reference>
<reference evidence="13" key="2">
    <citation type="journal article" date="2019" name="IMA Fungus">
        <title>Genome sequencing and comparison of five Tilletia species to identify candidate genes for the detection of regulated species infecting wheat.</title>
        <authorList>
            <person name="Nguyen H.D.T."/>
            <person name="Sultana T."/>
            <person name="Kesanakurti P."/>
            <person name="Hambleton S."/>
        </authorList>
    </citation>
    <scope>NUCLEOTIDE SEQUENCE</scope>
    <source>
        <strain evidence="13">DAOMC 236416</strain>
    </source>
</reference>
<organism evidence="13 14">
    <name type="scientific">Tilletia indica</name>
    <dbReference type="NCBI Taxonomy" id="43049"/>
    <lineage>
        <taxon>Eukaryota</taxon>
        <taxon>Fungi</taxon>
        <taxon>Dikarya</taxon>
        <taxon>Basidiomycota</taxon>
        <taxon>Ustilaginomycotina</taxon>
        <taxon>Exobasidiomycetes</taxon>
        <taxon>Tilletiales</taxon>
        <taxon>Tilletiaceae</taxon>
        <taxon>Tilletia</taxon>
    </lineage>
</organism>
<evidence type="ECO:0000256" key="3">
    <source>
        <dbReference type="ARBA" id="ARBA00005597"/>
    </source>
</evidence>
<evidence type="ECO:0000313" key="13">
    <source>
        <dbReference type="EMBL" id="KAE8257661.1"/>
    </source>
</evidence>
<feature type="region of interest" description="Disordered" evidence="12">
    <location>
        <begin position="1243"/>
        <end position="1289"/>
    </location>
</feature>
<evidence type="ECO:0000256" key="12">
    <source>
        <dbReference type="SAM" id="MobiDB-lite"/>
    </source>
</evidence>
<dbReference type="GO" id="GO:0005524">
    <property type="term" value="F:ATP binding"/>
    <property type="evidence" value="ECO:0007669"/>
    <property type="project" value="InterPro"/>
</dbReference>
<dbReference type="Pfam" id="PF06470">
    <property type="entry name" value="SMC_hinge"/>
    <property type="match status" value="1"/>
</dbReference>
<dbReference type="InterPro" id="IPR027417">
    <property type="entry name" value="P-loop_NTPase"/>
</dbReference>
<dbReference type="InterPro" id="IPR010935">
    <property type="entry name" value="SMC_hinge"/>
</dbReference>
<proteinExistence type="inferred from homology"/>
<dbReference type="GO" id="GO:0003677">
    <property type="term" value="F:DNA binding"/>
    <property type="evidence" value="ECO:0007669"/>
    <property type="project" value="TreeGrafter"/>
</dbReference>
<dbReference type="PIRSF" id="PIRSF005719">
    <property type="entry name" value="SMC"/>
    <property type="match status" value="1"/>
</dbReference>
<dbReference type="Proteomes" id="UP000077521">
    <property type="component" value="Unassembled WGS sequence"/>
</dbReference>
<dbReference type="GO" id="GO:0007062">
    <property type="term" value="P:sister chromatid cohesion"/>
    <property type="evidence" value="ECO:0007669"/>
    <property type="project" value="InterPro"/>
</dbReference>
<gene>
    <name evidence="13" type="ORF">A4X13_0g2211</name>
</gene>
<keyword evidence="7 11" id="KW-0175">Coiled coil</keyword>
<comment type="caution">
    <text evidence="13">The sequence shown here is derived from an EMBL/GenBank/DDBJ whole genome shotgun (WGS) entry which is preliminary data.</text>
</comment>
<dbReference type="SUPFAM" id="SSF75553">
    <property type="entry name" value="Smc hinge domain"/>
    <property type="match status" value="1"/>
</dbReference>
<feature type="coiled-coil region" evidence="11">
    <location>
        <begin position="184"/>
        <end position="235"/>
    </location>
</feature>
<dbReference type="Gene3D" id="3.30.70.1620">
    <property type="match status" value="1"/>
</dbReference>
<protein>
    <recommendedName>
        <fullName evidence="10">Structural maintenance of chromosomes protein</fullName>
    </recommendedName>
</protein>
<sequence>MPLLRLEVENFKSYRGRQSIGPFHSFTAVIGPNGSGKSNLMDAISFVLGVKSSHLRSNQLRDLIYRGRRLASEPAEGQDQPEDMDLSDDDGDGEGTATKASVVAVYRDGRGIDHRFQRSITLTGGSEYRYNGRVVPHATYDSKLSSFNILVKAKNFLVFQGDVEAVASQQPRDLSRLIDQISGSLELKEEYEQARERQDRAIEASTAVFSKRRGINSELKQVKEQKSEAERFERLLIEKDELIRHRLIWRLFHIEDAIGDNVESVDSMNAQLGPMRKTEEKAERKTTELRQNVARLSKDMIQQETTVRGKEKELQKTRPELDALNELMKYSKAKSENATKLLEQVEKDLGKHSEELRRLKVLQSETQRRADVAAQKQKKLLESTGLKLGEADLAEYNTLKAQAATQAVQERQEIEALRREARIRSDTVQKLEDQLDELQRKRNRIEEEAKTGKDNVARLEALNSDLAGKLKKQQDRLAAVRTEKSSINQRETKLNEDLQVCYNKLLQANHDQKETEREAKMKEAYSALQKIFPGVRGRVLDLCRPTQRKYDLAITTVLGSYADALVVDTEKVAIDCIAYLRDQRVGQATLLPLDTLQVKPINDRLRSIAKGARLAVDVIEFAPAIERAIHFACGNSVVCDSLQVAREICYEREQQVKAVTLDGTVIHKSGLMTGGQTEGNAARRWEDREVAGLNRQRDEALTELKELSKRKRALPTEEDFVAAIGKLEAELGQAKEELDQLKSRMTGIQEEIKAIDSSKKTIEPKLKISRGSLQETTEKITELAVTVNAAEDAVFAAFCERIGVENIREYEDTQLKALQERSEEQIEYESQLARLSHQSKFEEEQVGSIQERLATLRKTKDKEADKLKKYEQDRSKLSVQLESLEKELADVTKTYEDLKAKHSEKSTALDAAKKESKKATADLNQVLKEIAAANVEIERLGAERLGIYRRCRLEEIELPLESGSLNKVPLEEESKDDDEMDVDESTQAPVEVKDYGVELDFSELSDAEKEDGGPELERSFRDKINTVDLEIEKLSPNMRAVDRLGDTEAKLAKSEKEFERSRKETRDAREEFNQVKKRRCELFNKAYKHISERIDKVYKALTAGKAAPMGGVAYLSLEDDEEPYLSGVKYHAMPPMKRFRDMDQLSGGEKTMAALALLFAIHSYQPAPFFVLDEVDAALDSQNVAKVSNYIREHASDKVQFIVISLKASLYERSQALVGIYRDQEQNSSSSLTLDLEQYDVAEREAGNASSHPQRGDTQDRDEAGPSQAATSGGGSAAAASQSLAVAVS</sequence>
<dbReference type="Gene3D" id="1.20.1060.20">
    <property type="match status" value="1"/>
</dbReference>
<dbReference type="CDD" id="cd03275">
    <property type="entry name" value="ABC_SMC1_euk"/>
    <property type="match status" value="2"/>
</dbReference>
<dbReference type="SMART" id="SM00968">
    <property type="entry name" value="SMC_hinge"/>
    <property type="match status" value="1"/>
</dbReference>
<feature type="compositionally biased region" description="Acidic residues" evidence="12">
    <location>
        <begin position="971"/>
        <end position="984"/>
    </location>
</feature>
<evidence type="ECO:0000256" key="2">
    <source>
        <dbReference type="ARBA" id="ARBA00004286"/>
    </source>
</evidence>
<evidence type="ECO:0000256" key="5">
    <source>
        <dbReference type="ARBA" id="ARBA00022618"/>
    </source>
</evidence>
<dbReference type="GO" id="GO:0051301">
    <property type="term" value="P:cell division"/>
    <property type="evidence" value="ECO:0007669"/>
    <property type="project" value="UniProtKB-KW"/>
</dbReference>
<comment type="similarity">
    <text evidence="3">Belongs to the SMC family. SMC1 subfamily.</text>
</comment>
<evidence type="ECO:0000256" key="10">
    <source>
        <dbReference type="PIRNR" id="PIRNR005719"/>
    </source>
</evidence>
<dbReference type="Pfam" id="PF02463">
    <property type="entry name" value="SMC_N"/>
    <property type="match status" value="1"/>
</dbReference>
<evidence type="ECO:0000313" key="14">
    <source>
        <dbReference type="Proteomes" id="UP000077521"/>
    </source>
</evidence>
<feature type="coiled-coil region" evidence="11">
    <location>
        <begin position="690"/>
        <end position="793"/>
    </location>
</feature>
<evidence type="ECO:0000256" key="6">
    <source>
        <dbReference type="ARBA" id="ARBA00022776"/>
    </source>
</evidence>
<keyword evidence="4" id="KW-0158">Chromosome</keyword>
<feature type="region of interest" description="Disordered" evidence="12">
    <location>
        <begin position="71"/>
        <end position="94"/>
    </location>
</feature>
<keyword evidence="6" id="KW-0498">Mitosis</keyword>
<dbReference type="InterPro" id="IPR036277">
    <property type="entry name" value="SMC_hinge_sf"/>
</dbReference>
<evidence type="ECO:0000256" key="9">
    <source>
        <dbReference type="ARBA" id="ARBA00023306"/>
    </source>
</evidence>
<keyword evidence="8 10" id="KW-0539">Nucleus</keyword>
<keyword evidence="5" id="KW-0132">Cell division</keyword>
<dbReference type="GO" id="GO:0008278">
    <property type="term" value="C:cohesin complex"/>
    <property type="evidence" value="ECO:0007669"/>
    <property type="project" value="InterPro"/>
</dbReference>
<keyword evidence="14" id="KW-1185">Reference proteome</keyword>
<dbReference type="EMBL" id="LWDF02000101">
    <property type="protein sequence ID" value="KAE8257661.1"/>
    <property type="molecule type" value="Genomic_DNA"/>
</dbReference>
<dbReference type="InterPro" id="IPR024704">
    <property type="entry name" value="SMC"/>
</dbReference>
<feature type="coiled-coil region" evidence="11">
    <location>
        <begin position="853"/>
        <end position="943"/>
    </location>
</feature>
<dbReference type="GO" id="GO:0005634">
    <property type="term" value="C:nucleus"/>
    <property type="evidence" value="ECO:0007669"/>
    <property type="project" value="UniProtKB-SubCell"/>
</dbReference>
<comment type="subcellular location">
    <subcellularLocation>
        <location evidence="2">Chromosome</location>
    </subcellularLocation>
    <subcellularLocation>
        <location evidence="1 10">Nucleus</location>
    </subcellularLocation>
</comment>
<accession>A0A177TRP5</accession>
<name>A0A177TRP5_9BASI</name>
<dbReference type="SUPFAM" id="SSF52540">
    <property type="entry name" value="P-loop containing nucleoside triphosphate hydrolases"/>
    <property type="match status" value="1"/>
</dbReference>
<keyword evidence="9" id="KW-0131">Cell cycle</keyword>
<evidence type="ECO:0000256" key="1">
    <source>
        <dbReference type="ARBA" id="ARBA00004123"/>
    </source>
</evidence>
<dbReference type="GO" id="GO:0016887">
    <property type="term" value="F:ATP hydrolysis activity"/>
    <property type="evidence" value="ECO:0007669"/>
    <property type="project" value="InterPro"/>
</dbReference>
<feature type="region of interest" description="Disordered" evidence="12">
    <location>
        <begin position="967"/>
        <end position="988"/>
    </location>
</feature>
<dbReference type="InterPro" id="IPR003395">
    <property type="entry name" value="RecF/RecN/SMC_N"/>
</dbReference>
<dbReference type="PANTHER" id="PTHR18937:SF12">
    <property type="entry name" value="STRUCTURAL MAINTENANCE OF CHROMOSOMES PROTEIN"/>
    <property type="match status" value="1"/>
</dbReference>
<feature type="coiled-coil region" evidence="11">
    <location>
        <begin position="1044"/>
        <end position="1071"/>
    </location>
</feature>
<evidence type="ECO:0000256" key="4">
    <source>
        <dbReference type="ARBA" id="ARBA00022454"/>
    </source>
</evidence>
<evidence type="ECO:0000256" key="7">
    <source>
        <dbReference type="ARBA" id="ARBA00023054"/>
    </source>
</evidence>
<evidence type="ECO:0000256" key="11">
    <source>
        <dbReference type="SAM" id="Coils"/>
    </source>
</evidence>
<dbReference type="InterPro" id="IPR028468">
    <property type="entry name" value="Smc1_ABC"/>
</dbReference>
<dbReference type="Gene3D" id="3.40.50.300">
    <property type="entry name" value="P-loop containing nucleotide triphosphate hydrolases"/>
    <property type="match status" value="2"/>
</dbReference>
<evidence type="ECO:0000256" key="8">
    <source>
        <dbReference type="ARBA" id="ARBA00023242"/>
    </source>
</evidence>
<dbReference type="PANTHER" id="PTHR18937">
    <property type="entry name" value="STRUCTURAL MAINTENANCE OF CHROMOSOMES SMC FAMILY MEMBER"/>
    <property type="match status" value="1"/>
</dbReference>
<feature type="compositionally biased region" description="Low complexity" evidence="12">
    <location>
        <begin position="1265"/>
        <end position="1289"/>
    </location>
</feature>
<feature type="compositionally biased region" description="Acidic residues" evidence="12">
    <location>
        <begin position="79"/>
        <end position="93"/>
    </location>
</feature>
<feature type="coiled-coil region" evidence="11">
    <location>
        <begin position="335"/>
        <end position="362"/>
    </location>
</feature>
<feature type="coiled-coil region" evidence="11">
    <location>
        <begin position="400"/>
        <end position="523"/>
    </location>
</feature>
<feature type="compositionally biased region" description="Basic and acidic residues" evidence="12">
    <location>
        <begin position="1254"/>
        <end position="1264"/>
    </location>
</feature>